<gene>
    <name evidence="8" type="primary">Scaf11-002</name>
</gene>
<feature type="compositionally biased region" description="Polar residues" evidence="5">
    <location>
        <begin position="1043"/>
        <end position="1055"/>
    </location>
</feature>
<keyword evidence="2 4" id="KW-0863">Zinc-finger</keyword>
<dbReference type="SMART" id="SM00249">
    <property type="entry name" value="PHD"/>
    <property type="match status" value="1"/>
</dbReference>
<feature type="compositionally biased region" description="Acidic residues" evidence="5">
    <location>
        <begin position="13"/>
        <end position="27"/>
    </location>
</feature>
<dbReference type="InterPro" id="IPR011011">
    <property type="entry name" value="Znf_FYVE_PHD"/>
</dbReference>
<feature type="region of interest" description="Disordered" evidence="5">
    <location>
        <begin position="566"/>
        <end position="1582"/>
    </location>
</feature>
<evidence type="ECO:0000256" key="2">
    <source>
        <dbReference type="ARBA" id="ARBA00022771"/>
    </source>
</evidence>
<dbReference type="PANTHER" id="PTHR12618">
    <property type="entry name" value="PHD AND RING FINGER DOMAIN-CONTAINING PROTEIN 1"/>
    <property type="match status" value="1"/>
</dbReference>
<dbReference type="PROSITE" id="PS50016">
    <property type="entry name" value="ZF_PHD_2"/>
    <property type="match status" value="1"/>
</dbReference>
<dbReference type="InterPro" id="IPR047157">
    <property type="entry name" value="PHRF1/Atg35"/>
</dbReference>
<dbReference type="InterPro" id="IPR001841">
    <property type="entry name" value="Znf_RING"/>
</dbReference>
<feature type="compositionally biased region" description="Basic residues" evidence="5">
    <location>
        <begin position="1754"/>
        <end position="1773"/>
    </location>
</feature>
<evidence type="ECO:0000259" key="7">
    <source>
        <dbReference type="PROSITE" id="PS50089"/>
    </source>
</evidence>
<dbReference type="SMART" id="SM00184">
    <property type="entry name" value="RING"/>
    <property type="match status" value="2"/>
</dbReference>
<dbReference type="Gene3D" id="3.30.40.10">
    <property type="entry name" value="Zinc/RING finger domain, C3HC4 (zinc finger)"/>
    <property type="match status" value="2"/>
</dbReference>
<feature type="compositionally biased region" description="Low complexity" evidence="5">
    <location>
        <begin position="504"/>
        <end position="522"/>
    </location>
</feature>
<feature type="compositionally biased region" description="Polar residues" evidence="5">
    <location>
        <begin position="629"/>
        <end position="639"/>
    </location>
</feature>
<feature type="compositionally biased region" description="Basic and acidic residues" evidence="5">
    <location>
        <begin position="687"/>
        <end position="700"/>
    </location>
</feature>
<feature type="compositionally biased region" description="Acidic residues" evidence="5">
    <location>
        <begin position="43"/>
        <end position="60"/>
    </location>
</feature>
<feature type="compositionally biased region" description="Pro residues" evidence="5">
    <location>
        <begin position="1930"/>
        <end position="1940"/>
    </location>
</feature>
<feature type="compositionally biased region" description="Polar residues" evidence="5">
    <location>
        <begin position="1524"/>
        <end position="1537"/>
    </location>
</feature>
<evidence type="ECO:0000256" key="1">
    <source>
        <dbReference type="ARBA" id="ARBA00022723"/>
    </source>
</evidence>
<feature type="compositionally biased region" description="Polar residues" evidence="5">
    <location>
        <begin position="801"/>
        <end position="810"/>
    </location>
</feature>
<dbReference type="Pfam" id="PF13639">
    <property type="entry name" value="zf-RING_2"/>
    <property type="match status" value="1"/>
</dbReference>
<feature type="compositionally biased region" description="Basic and acidic residues" evidence="5">
    <location>
        <begin position="836"/>
        <end position="874"/>
    </location>
</feature>
<dbReference type="EMBL" id="LR790019">
    <property type="protein sequence ID" value="CAB3265881.1"/>
    <property type="molecule type" value="mRNA"/>
</dbReference>
<feature type="compositionally biased region" description="Basic and acidic residues" evidence="5">
    <location>
        <begin position="1644"/>
        <end position="1684"/>
    </location>
</feature>
<feature type="compositionally biased region" description="Basic residues" evidence="5">
    <location>
        <begin position="1685"/>
        <end position="1736"/>
    </location>
</feature>
<feature type="compositionally biased region" description="Acidic residues" evidence="5">
    <location>
        <begin position="1446"/>
        <end position="1456"/>
    </location>
</feature>
<feature type="compositionally biased region" description="Basic and acidic residues" evidence="5">
    <location>
        <begin position="1737"/>
        <end position="1753"/>
    </location>
</feature>
<feature type="compositionally biased region" description="Basic residues" evidence="5">
    <location>
        <begin position="270"/>
        <end position="308"/>
    </location>
</feature>
<protein>
    <submittedName>
        <fullName evidence="8">Protein SCAF11</fullName>
    </submittedName>
</protein>
<dbReference type="SUPFAM" id="SSF57850">
    <property type="entry name" value="RING/U-box"/>
    <property type="match status" value="1"/>
</dbReference>
<feature type="compositionally biased region" description="Acidic residues" evidence="5">
    <location>
        <begin position="1371"/>
        <end position="1385"/>
    </location>
</feature>
<feature type="compositionally biased region" description="Basic residues" evidence="5">
    <location>
        <begin position="1141"/>
        <end position="1152"/>
    </location>
</feature>
<feature type="region of interest" description="Disordered" evidence="5">
    <location>
        <begin position="266"/>
        <end position="331"/>
    </location>
</feature>
<dbReference type="PROSITE" id="PS50089">
    <property type="entry name" value="ZF_RING_2"/>
    <property type="match status" value="1"/>
</dbReference>
<feature type="region of interest" description="Disordered" evidence="5">
    <location>
        <begin position="535"/>
        <end position="554"/>
    </location>
</feature>
<feature type="region of interest" description="Disordered" evidence="5">
    <location>
        <begin position="2027"/>
        <end position="2051"/>
    </location>
</feature>
<feature type="compositionally biased region" description="Basic and acidic residues" evidence="5">
    <location>
        <begin position="1244"/>
        <end position="1256"/>
    </location>
</feature>
<feature type="compositionally biased region" description="Basic and acidic residues" evidence="5">
    <location>
        <begin position="1430"/>
        <end position="1439"/>
    </location>
</feature>
<keyword evidence="3" id="KW-0862">Zinc</keyword>
<organism evidence="8">
    <name type="scientific">Phallusia mammillata</name>
    <dbReference type="NCBI Taxonomy" id="59560"/>
    <lineage>
        <taxon>Eukaryota</taxon>
        <taxon>Metazoa</taxon>
        <taxon>Chordata</taxon>
        <taxon>Tunicata</taxon>
        <taxon>Ascidiacea</taxon>
        <taxon>Phlebobranchia</taxon>
        <taxon>Ascidiidae</taxon>
        <taxon>Phallusia</taxon>
    </lineage>
</organism>
<feature type="compositionally biased region" description="Pro residues" evidence="5">
    <location>
        <begin position="2213"/>
        <end position="2228"/>
    </location>
</feature>
<dbReference type="CDD" id="cd16635">
    <property type="entry name" value="mRING-HC-C3HC3D_PHRF1"/>
    <property type="match status" value="1"/>
</dbReference>
<dbReference type="InterPro" id="IPR019787">
    <property type="entry name" value="Znf_PHD-finger"/>
</dbReference>
<evidence type="ECO:0000256" key="3">
    <source>
        <dbReference type="ARBA" id="ARBA00022833"/>
    </source>
</evidence>
<feature type="compositionally biased region" description="Basic residues" evidence="5">
    <location>
        <begin position="1234"/>
        <end position="1243"/>
    </location>
</feature>
<feature type="region of interest" description="Disordered" evidence="5">
    <location>
        <begin position="1601"/>
        <end position="1854"/>
    </location>
</feature>
<evidence type="ECO:0000256" key="5">
    <source>
        <dbReference type="SAM" id="MobiDB-lite"/>
    </source>
</evidence>
<dbReference type="PANTHER" id="PTHR12618:SF20">
    <property type="entry name" value="PHD AND RING FINGER DOMAIN-CONTAINING PROTEIN 1"/>
    <property type="match status" value="1"/>
</dbReference>
<evidence type="ECO:0000256" key="4">
    <source>
        <dbReference type="PROSITE-ProRule" id="PRU00175"/>
    </source>
</evidence>
<feature type="compositionally biased region" description="Basic and acidic residues" evidence="5">
    <location>
        <begin position="1"/>
        <end position="12"/>
    </location>
</feature>
<feature type="compositionally biased region" description="Basic and acidic residues" evidence="5">
    <location>
        <begin position="1203"/>
        <end position="1212"/>
    </location>
</feature>
<feature type="compositionally biased region" description="Polar residues" evidence="5">
    <location>
        <begin position="1270"/>
        <end position="1287"/>
    </location>
</feature>
<feature type="compositionally biased region" description="Basic and acidic residues" evidence="5">
    <location>
        <begin position="993"/>
        <end position="1042"/>
    </location>
</feature>
<feature type="domain" description="RING-type" evidence="7">
    <location>
        <begin position="78"/>
        <end position="119"/>
    </location>
</feature>
<feature type="compositionally biased region" description="Polar residues" evidence="5">
    <location>
        <begin position="820"/>
        <end position="835"/>
    </location>
</feature>
<dbReference type="InterPro" id="IPR017907">
    <property type="entry name" value="Znf_RING_CS"/>
</dbReference>
<dbReference type="InterPro" id="IPR013083">
    <property type="entry name" value="Znf_RING/FYVE/PHD"/>
</dbReference>
<feature type="region of interest" description="Disordered" evidence="5">
    <location>
        <begin position="1912"/>
        <end position="1955"/>
    </location>
</feature>
<feature type="compositionally biased region" description="Polar residues" evidence="5">
    <location>
        <begin position="1803"/>
        <end position="1839"/>
    </location>
</feature>
<keyword evidence="1" id="KW-0479">Metal-binding</keyword>
<feature type="compositionally biased region" description="Polar residues" evidence="5">
    <location>
        <begin position="463"/>
        <end position="503"/>
    </location>
</feature>
<feature type="region of interest" description="Disordered" evidence="5">
    <location>
        <begin position="439"/>
        <end position="530"/>
    </location>
</feature>
<dbReference type="Pfam" id="PF00628">
    <property type="entry name" value="PHD"/>
    <property type="match status" value="1"/>
</dbReference>
<dbReference type="InterPro" id="IPR001965">
    <property type="entry name" value="Znf_PHD"/>
</dbReference>
<feature type="compositionally biased region" description="Polar residues" evidence="5">
    <location>
        <begin position="659"/>
        <end position="674"/>
    </location>
</feature>
<feature type="compositionally biased region" description="Basic and acidic residues" evidence="5">
    <location>
        <begin position="448"/>
        <end position="458"/>
    </location>
</feature>
<feature type="region of interest" description="Disordered" evidence="5">
    <location>
        <begin position="1"/>
        <end position="69"/>
    </location>
</feature>
<dbReference type="Pfam" id="PF23030">
    <property type="entry name" value="SCAF11-like_C"/>
    <property type="match status" value="1"/>
</dbReference>
<name>A0A6F9DRT0_9ASCI</name>
<reference evidence="8" key="1">
    <citation type="submission" date="2020-04" db="EMBL/GenBank/DDBJ databases">
        <authorList>
            <person name="Neveu A P."/>
        </authorList>
    </citation>
    <scope>NUCLEOTIDE SEQUENCE</scope>
    <source>
        <tissue evidence="8">Whole embryo</tissue>
    </source>
</reference>
<feature type="compositionally biased region" description="Basic residues" evidence="5">
    <location>
        <begin position="782"/>
        <end position="791"/>
    </location>
</feature>
<dbReference type="PROSITE" id="PS00518">
    <property type="entry name" value="ZF_RING_1"/>
    <property type="match status" value="1"/>
</dbReference>
<feature type="compositionally biased region" description="Basic and acidic residues" evidence="5">
    <location>
        <begin position="1840"/>
        <end position="1851"/>
    </location>
</feature>
<feature type="compositionally biased region" description="Basic residues" evidence="5">
    <location>
        <begin position="1257"/>
        <end position="1266"/>
    </location>
</feature>
<feature type="region of interest" description="Disordered" evidence="5">
    <location>
        <begin position="2157"/>
        <end position="2228"/>
    </location>
</feature>
<proteinExistence type="evidence at transcript level"/>
<feature type="compositionally biased region" description="Basic residues" evidence="5">
    <location>
        <begin position="893"/>
        <end position="976"/>
    </location>
</feature>
<feature type="compositionally biased region" description="Basic and acidic residues" evidence="5">
    <location>
        <begin position="1063"/>
        <end position="1076"/>
    </location>
</feature>
<evidence type="ECO:0000313" key="8">
    <source>
        <dbReference type="EMBL" id="CAB3265881.1"/>
    </source>
</evidence>
<feature type="compositionally biased region" description="Acidic residues" evidence="5">
    <location>
        <begin position="726"/>
        <end position="737"/>
    </location>
</feature>
<evidence type="ECO:0000259" key="6">
    <source>
        <dbReference type="PROSITE" id="PS50016"/>
    </source>
</evidence>
<dbReference type="PROSITE" id="PS01359">
    <property type="entry name" value="ZF_PHD_1"/>
    <property type="match status" value="1"/>
</dbReference>
<feature type="compositionally biased region" description="Basic and acidic residues" evidence="5">
    <location>
        <begin position="1338"/>
        <end position="1355"/>
    </location>
</feature>
<dbReference type="InterPro" id="IPR057031">
    <property type="entry name" value="SFR19-like_C"/>
</dbReference>
<feature type="compositionally biased region" description="Basic and acidic residues" evidence="5">
    <location>
        <begin position="640"/>
        <end position="651"/>
    </location>
</feature>
<feature type="compositionally biased region" description="Acidic residues" evidence="5">
    <location>
        <begin position="591"/>
        <end position="600"/>
    </location>
</feature>
<feature type="compositionally biased region" description="Low complexity" evidence="5">
    <location>
        <begin position="1464"/>
        <end position="1495"/>
    </location>
</feature>
<sequence length="2228" mass="251320">MVSSKLSDREQVMDSDQDSDNDSEEDYFIQRGTGRQRRFSSDSSDESENEELSDNEDGENSNDSRTYHVPQVGADPSCPICLNDFAHQHIGVPANCKHIFCVDCILEWTKNVNSCPVDRIDFEKIHVYEHIGGLLIREMAVEGKVCNTEEITTSCEVCGQGDREDTLLLCDGCDMGYHCACLQPALDAVPADEWFCPNCARQREPAPVPTRQNRLVGRTIATERVRSEISRSRLRHSATNSSLDRQLDAIVDDILINAGRRLRVTIVGRGQRRKSRKTTKSRSKSRSRKSKSSRRKKSRSKSRRKAKTPSKNACSNRNNVNVNRPTASGDIENPAFNSFTVRGVDDELDEFYAGGVTESEPSFMIAHKHRLMSRSALRFNTPLPSLLQTSSHNAIQTRVHQSSPVPDLLGSILSSQEVLLAPSSNLCIKKGGKLCLNKKSVKSPMHQGVEKPDKDTRSEVPGSHQSAVSPTRNSRISSLSKTSNVQSTGSTSRGNSARWSTDRNSTASSSNNSSYGGNTNNTEHVDNNVENDFDKANKKSKIERRPSANSSNIKARRILIRPVFNLPNTVGESSGGKSGKSTKTETYDPFEPTEIDDLDYAESSNSAPKPEALYDPFQPTLSDEEKDGNVSNDETSLELNHNDNDEIKQEPVNDILPPHQTTEPIGASETTQEANVDDLLDEQLSSVKEEKPLPPKEKAKPQKTSSKGETSSKAKKVKSKVKLDIFAEEVSEEEDGIESSQGAVEYQDSLDMWRDQVRSKSPSDRVTLPGFQASASSVVPIKFKKLNRKSKLAASDEAKNQGPTGKTETTALPAAHQTDKVGTSQNSKPASSVSHDSSENIKKTDVSKEEPTMSEGNTEKRRISRSSSREKNKTDNSSLSPKKTVSKDNSSHRSSKRHERSRSRHRSRSKTRRHSRSRTPKRSRRRSNSRTRTSGNRHRRRSRSRSKRRSTSRSRHRSRSRTRRKSRSGSRHRSSRQRRDSQSNRHRKRSKSKSREKDLEHKHRKSQHTDKDHEKQKDKPTKDKRNDVKQETEAIQESKSDQENQIDANDPSPQKVTKVKRTKSSEAKETKEVPRADDEDILDALFAINSSKSPKSSMNKDLDEGTWVEVTKKPKKKKKHRTDEVLVDSPKAVEMDVPVKHSSKKKKKKHKHADISESDLLEDSEVEKTVSKKKKRKHASETDSEVEPETKVSKKKNKHRRKVNESDLEDTKPRKKHRQHVEKDESSEFEEVSKKHRHKKKTHSEKSEDTKVEISRPKKHKQKKKIKASETGTDSENMTTFSDNDTSPVKHKRRKTKHEVPVEQIDMPSSKKKKKHRKQSSDQRDIASNGDRKHHTKKIETEIKAEAQHSDKIQQENETDITTEPEKVDIENEDDFVDQLLDDLADPAPKVRKMSLNKLDANSIEKPHNSLPTSSQESQELDIDDLLEQPYKHIDEEKLQSPSEFSNEEEATENVEVDEKKMRSPSPMSPSLLSPNLSPEEESSSSQNVQLSQELTEAPSYAEKFLEQSRKRWNETLRNKSPHVASSQLSDESTPADSTKDVSIESDLPKPSTVVPDVQLSETGLNTAAKVSPETNLDTDMFAETPPNIAEVQHKIEENGAKTPTEVLPPFLGGESHDTDIRSLMLSSKSEIIPGLGGENAEQPEIKQSEPEMAEIEEKKIEPEPKEEKSSAKEKPLKKESSRKESRHRRSRSRSKHKDSHSKRHESPRKRCSTSRDRSNRRRRSRSRSANRRRRERTPDRRRYRSRSKDKNRSRSGRHASRSPRKSDRRRSREKAVRTKSSDKSRDRSKNDSYHSESRSIPAHTNQSQTVKPSLSPQPIATISGISTVRNFSQVANHSAEQDEPHIDEPMHPFQTLGTEAKSSALIQIPTIDTSNTKPVDTHKVEKSLVIPFIEKDKKQQGMGDLYSPSCPMSPDSADIPPAPAKVAPIAPPPPPPPKTKPINESPVKDSKPSNEVAKALPAILPGLAELAKVKDLKEDDSVLNPTQILNIVGLNPVQHSAAKDAIMSIAELSKQLQLGQILNKSEKSKVKEEKRKRRQSNKEADGLSPVSLDNIESSAVEMYNKDKKETLEKKKKFQQSVVEEAKTAIKPHYERREINKAQYKIIMKRAVNKICQSDRTMEVNAVKIRRLIRRYVVCYQDKNEQNRQKMRTMLNKKVNKQQHSSKEIELPDSPPSPVGSPLTAPDSPIDDAGPKLTLLKKEPRKIVTLPDLPLPPPPPPPRPRYMM</sequence>
<dbReference type="SUPFAM" id="SSF57903">
    <property type="entry name" value="FYVE/PHD zinc finger"/>
    <property type="match status" value="1"/>
</dbReference>
<feature type="compositionally biased region" description="Basic and acidic residues" evidence="5">
    <location>
        <begin position="751"/>
        <end position="763"/>
    </location>
</feature>
<feature type="compositionally biased region" description="Low complexity" evidence="5">
    <location>
        <begin position="1913"/>
        <end position="1929"/>
    </location>
</feature>
<dbReference type="GO" id="GO:0008270">
    <property type="term" value="F:zinc ion binding"/>
    <property type="evidence" value="ECO:0007669"/>
    <property type="project" value="UniProtKB-KW"/>
</dbReference>
<dbReference type="InterPro" id="IPR019786">
    <property type="entry name" value="Zinc_finger_PHD-type_CS"/>
</dbReference>
<feature type="domain" description="PHD-type" evidence="6">
    <location>
        <begin position="152"/>
        <end position="202"/>
    </location>
</feature>
<feature type="compositionally biased region" description="Basic and acidic residues" evidence="5">
    <location>
        <begin position="1774"/>
        <end position="1798"/>
    </location>
</feature>
<accession>A0A6F9DRT0</accession>
<feature type="compositionally biased region" description="Basic residues" evidence="5">
    <location>
        <begin position="1193"/>
        <end position="1202"/>
    </location>
</feature>
<dbReference type="CDD" id="cd15536">
    <property type="entry name" value="PHD_PHRF1"/>
    <property type="match status" value="1"/>
</dbReference>
<feature type="compositionally biased region" description="Basic and acidic residues" evidence="5">
    <location>
        <begin position="1504"/>
        <end position="1518"/>
    </location>
</feature>
<feature type="compositionally biased region" description="Acidic residues" evidence="5">
    <location>
        <begin position="1156"/>
        <end position="1165"/>
    </location>
</feature>